<comment type="caution">
    <text evidence="3">The sequence shown here is derived from an EMBL/GenBank/DDBJ whole genome shotgun (WGS) entry which is preliminary data.</text>
</comment>
<keyword evidence="2" id="KW-1133">Transmembrane helix</keyword>
<name>A0ABW4G2L4_9ACTN</name>
<evidence type="ECO:0000313" key="4">
    <source>
        <dbReference type="Proteomes" id="UP001597097"/>
    </source>
</evidence>
<feature type="transmembrane region" description="Helical" evidence="2">
    <location>
        <begin position="145"/>
        <end position="166"/>
    </location>
</feature>
<reference evidence="4" key="1">
    <citation type="journal article" date="2019" name="Int. J. Syst. Evol. Microbiol.">
        <title>The Global Catalogue of Microorganisms (GCM) 10K type strain sequencing project: providing services to taxonomists for standard genome sequencing and annotation.</title>
        <authorList>
            <consortium name="The Broad Institute Genomics Platform"/>
            <consortium name="The Broad Institute Genome Sequencing Center for Infectious Disease"/>
            <person name="Wu L."/>
            <person name="Ma J."/>
        </authorList>
    </citation>
    <scope>NUCLEOTIDE SEQUENCE [LARGE SCALE GENOMIC DNA]</scope>
    <source>
        <strain evidence="4">CGMCC 1.15399</strain>
    </source>
</reference>
<dbReference type="RefSeq" id="WP_219527928.1">
    <property type="nucleotide sequence ID" value="NZ_JAHKRM010000003.1"/>
</dbReference>
<keyword evidence="2" id="KW-0812">Transmembrane</keyword>
<organism evidence="3 4">
    <name type="scientific">Nonomuraea guangzhouensis</name>
    <dbReference type="NCBI Taxonomy" id="1291555"/>
    <lineage>
        <taxon>Bacteria</taxon>
        <taxon>Bacillati</taxon>
        <taxon>Actinomycetota</taxon>
        <taxon>Actinomycetes</taxon>
        <taxon>Streptosporangiales</taxon>
        <taxon>Streptosporangiaceae</taxon>
        <taxon>Nonomuraea</taxon>
    </lineage>
</organism>
<evidence type="ECO:0000256" key="1">
    <source>
        <dbReference type="SAM" id="MobiDB-lite"/>
    </source>
</evidence>
<evidence type="ECO:0000313" key="3">
    <source>
        <dbReference type="EMBL" id="MFD1536987.1"/>
    </source>
</evidence>
<evidence type="ECO:0008006" key="5">
    <source>
        <dbReference type="Google" id="ProtNLM"/>
    </source>
</evidence>
<evidence type="ECO:0000256" key="2">
    <source>
        <dbReference type="SAM" id="Phobius"/>
    </source>
</evidence>
<accession>A0ABW4G2L4</accession>
<sequence length="439" mass="46638">MAAMNRKVGRPQGAPRGSTQQANTLAEFLLTLTAGMTVRELAARYHVGKTLWSEYRSGLKIIPLELLTRLVQDQHEPDERIRHGHMETAARLHTAALEATHREPVPVAPPPLPSPTAATVTEAAVMEPAASPEPPAARRHRPRPLFLVGGGTAIAVLTVLALLLGWGSSSGDAVFAVGPGGHGIFRWDGADAAGWTRIGDGAKRLHSGPAGLFATGTDDRLYRYEGRPGRWSLISEAGGDFAVSGAHVFRLAADHQSVAVWNGHGTSWTTIGGPAVRLYGGEPGLFATSPEAGWIFRYAGRPFSWDRVGTAGASFALTDRHLYGLTPERALVNRWLSDDPSAPWPSWTYAAGPAAELYGGPAGLFSTDPTGARLRVLTDSTTGLADQIWQDIGPAGAEVAVGREAVFVLTEDRSRILRWSADSGTWQHIGGPAQTVTAG</sequence>
<dbReference type="EMBL" id="JBHUCM010000007">
    <property type="protein sequence ID" value="MFD1536987.1"/>
    <property type="molecule type" value="Genomic_DNA"/>
</dbReference>
<dbReference type="Proteomes" id="UP001597097">
    <property type="component" value="Unassembled WGS sequence"/>
</dbReference>
<feature type="region of interest" description="Disordered" evidence="1">
    <location>
        <begin position="1"/>
        <end position="20"/>
    </location>
</feature>
<keyword evidence="4" id="KW-1185">Reference proteome</keyword>
<keyword evidence="2" id="KW-0472">Membrane</keyword>
<gene>
    <name evidence="3" type="ORF">ACFSJ0_08080</name>
</gene>
<proteinExistence type="predicted"/>
<protein>
    <recommendedName>
        <fullName evidence="5">Helix-turn-helix domain-containing protein</fullName>
    </recommendedName>
</protein>